<name>A0A5C3QSR5_9AGAR</name>
<dbReference type="Gene3D" id="1.20.1250.20">
    <property type="entry name" value="MFS general substrate transporter like domains"/>
    <property type="match status" value="2"/>
</dbReference>
<feature type="transmembrane region" description="Helical" evidence="3">
    <location>
        <begin position="97"/>
        <end position="117"/>
    </location>
</feature>
<evidence type="ECO:0000313" key="5">
    <source>
        <dbReference type="EMBL" id="TFL01404.1"/>
    </source>
</evidence>
<dbReference type="PANTHER" id="PTHR11360">
    <property type="entry name" value="MONOCARBOXYLATE TRANSPORTER"/>
    <property type="match status" value="1"/>
</dbReference>
<sequence>MNFNVFGINLSYGIFQEYYTSSQTHLLDSQNQDALISLVGAIGSGLTWAGGIAISPMMARVNHVQWLTVSGVVIMSIGLFLVSLSTRVWHLFLTQTILFGLGSSLFYFPIISIAPLYFDKNRGLAMGIILSGSGIGGLVYAPVLRTLLDRVGAQWTFRIMGMWNLALGIPIALAVKYRPGYRPQGRSRLSWELVKRGTFINQASAAFLQAAGNLVPMYYLTSYSTSVLSHPRSLAAALLATNNAVNSLSRITMGFIADHLGRQNTMLFSVSLSALSVFALWYDAAHARFIAFVVMYGVYAGGYNALLPTTIAEVYGVQHYASVNGSIYFIRGLGSMVGAPIAGLILGTYDRTSGLGGGGGEVDLGLKSRYRGVVVYDGVLLLVAAMAVANVRWYDARAKGKWSWRA</sequence>
<dbReference type="Proteomes" id="UP000305067">
    <property type="component" value="Unassembled WGS sequence"/>
</dbReference>
<dbReference type="InterPro" id="IPR020846">
    <property type="entry name" value="MFS_dom"/>
</dbReference>
<dbReference type="EMBL" id="ML178825">
    <property type="protein sequence ID" value="TFL01404.1"/>
    <property type="molecule type" value="Genomic_DNA"/>
</dbReference>
<dbReference type="AlphaFoldDB" id="A0A5C3QSR5"/>
<keyword evidence="3" id="KW-0812">Transmembrane</keyword>
<keyword evidence="6" id="KW-1185">Reference proteome</keyword>
<evidence type="ECO:0000256" key="2">
    <source>
        <dbReference type="ARBA" id="ARBA00006727"/>
    </source>
</evidence>
<evidence type="ECO:0000313" key="6">
    <source>
        <dbReference type="Proteomes" id="UP000305067"/>
    </source>
</evidence>
<dbReference type="GO" id="GO:0022857">
    <property type="term" value="F:transmembrane transporter activity"/>
    <property type="evidence" value="ECO:0007669"/>
    <property type="project" value="InterPro"/>
</dbReference>
<evidence type="ECO:0000259" key="4">
    <source>
        <dbReference type="PROSITE" id="PS50850"/>
    </source>
</evidence>
<organism evidence="5 6">
    <name type="scientific">Pterulicium gracile</name>
    <dbReference type="NCBI Taxonomy" id="1884261"/>
    <lineage>
        <taxon>Eukaryota</taxon>
        <taxon>Fungi</taxon>
        <taxon>Dikarya</taxon>
        <taxon>Basidiomycota</taxon>
        <taxon>Agaricomycotina</taxon>
        <taxon>Agaricomycetes</taxon>
        <taxon>Agaricomycetidae</taxon>
        <taxon>Agaricales</taxon>
        <taxon>Pleurotineae</taxon>
        <taxon>Pterulaceae</taxon>
        <taxon>Pterulicium</taxon>
    </lineage>
</organism>
<feature type="transmembrane region" description="Helical" evidence="3">
    <location>
        <begin position="155"/>
        <end position="177"/>
    </location>
</feature>
<gene>
    <name evidence="5" type="ORF">BDV98DRAFT_568044</name>
</gene>
<dbReference type="InterPro" id="IPR050327">
    <property type="entry name" value="Proton-linked_MCT"/>
</dbReference>
<feature type="transmembrane region" description="Helical" evidence="3">
    <location>
        <begin position="369"/>
        <end position="391"/>
    </location>
</feature>
<keyword evidence="3" id="KW-0472">Membrane</keyword>
<feature type="transmembrane region" description="Helical" evidence="3">
    <location>
        <begin position="34"/>
        <end position="54"/>
    </location>
</feature>
<dbReference type="InterPro" id="IPR011701">
    <property type="entry name" value="MFS"/>
</dbReference>
<keyword evidence="3" id="KW-1133">Transmembrane helix</keyword>
<dbReference type="SUPFAM" id="SSF103473">
    <property type="entry name" value="MFS general substrate transporter"/>
    <property type="match status" value="1"/>
</dbReference>
<evidence type="ECO:0000256" key="3">
    <source>
        <dbReference type="SAM" id="Phobius"/>
    </source>
</evidence>
<comment type="subcellular location">
    <subcellularLocation>
        <location evidence="1">Membrane</location>
        <topology evidence="1">Multi-pass membrane protein</topology>
    </subcellularLocation>
</comment>
<dbReference type="Pfam" id="PF07690">
    <property type="entry name" value="MFS_1"/>
    <property type="match status" value="1"/>
</dbReference>
<evidence type="ECO:0000256" key="1">
    <source>
        <dbReference type="ARBA" id="ARBA00004141"/>
    </source>
</evidence>
<dbReference type="PANTHER" id="PTHR11360:SF284">
    <property type="entry name" value="EG:103B4.3 PROTEIN-RELATED"/>
    <property type="match status" value="1"/>
</dbReference>
<feature type="transmembrane region" description="Helical" evidence="3">
    <location>
        <begin position="328"/>
        <end position="349"/>
    </location>
</feature>
<dbReference type="InterPro" id="IPR036259">
    <property type="entry name" value="MFS_trans_sf"/>
</dbReference>
<dbReference type="GO" id="GO:0016020">
    <property type="term" value="C:membrane"/>
    <property type="evidence" value="ECO:0007669"/>
    <property type="project" value="UniProtKB-SubCell"/>
</dbReference>
<feature type="transmembrane region" description="Helical" evidence="3">
    <location>
        <begin position="124"/>
        <end position="143"/>
    </location>
</feature>
<feature type="domain" description="Major facilitator superfamily (MFS) profile" evidence="4">
    <location>
        <begin position="1"/>
        <end position="396"/>
    </location>
</feature>
<feature type="transmembrane region" description="Helical" evidence="3">
    <location>
        <begin position="288"/>
        <end position="307"/>
    </location>
</feature>
<feature type="transmembrane region" description="Helical" evidence="3">
    <location>
        <begin position="66"/>
        <end position="85"/>
    </location>
</feature>
<accession>A0A5C3QSR5</accession>
<proteinExistence type="inferred from homology"/>
<dbReference type="OrthoDB" id="2213137at2759"/>
<dbReference type="PROSITE" id="PS50850">
    <property type="entry name" value="MFS"/>
    <property type="match status" value="1"/>
</dbReference>
<feature type="transmembrane region" description="Helical" evidence="3">
    <location>
        <begin position="198"/>
        <end position="221"/>
    </location>
</feature>
<comment type="similarity">
    <text evidence="2">Belongs to the major facilitator superfamily. Monocarboxylate porter (TC 2.A.1.13) family.</text>
</comment>
<protein>
    <submittedName>
        <fullName evidence="5">Monocarboxylate transporter</fullName>
    </submittedName>
</protein>
<reference evidence="5 6" key="1">
    <citation type="journal article" date="2019" name="Nat. Ecol. Evol.">
        <title>Megaphylogeny resolves global patterns of mushroom evolution.</title>
        <authorList>
            <person name="Varga T."/>
            <person name="Krizsan K."/>
            <person name="Foldi C."/>
            <person name="Dima B."/>
            <person name="Sanchez-Garcia M."/>
            <person name="Sanchez-Ramirez S."/>
            <person name="Szollosi G.J."/>
            <person name="Szarkandi J.G."/>
            <person name="Papp V."/>
            <person name="Albert L."/>
            <person name="Andreopoulos W."/>
            <person name="Angelini C."/>
            <person name="Antonin V."/>
            <person name="Barry K.W."/>
            <person name="Bougher N.L."/>
            <person name="Buchanan P."/>
            <person name="Buyck B."/>
            <person name="Bense V."/>
            <person name="Catcheside P."/>
            <person name="Chovatia M."/>
            <person name="Cooper J."/>
            <person name="Damon W."/>
            <person name="Desjardin D."/>
            <person name="Finy P."/>
            <person name="Geml J."/>
            <person name="Haridas S."/>
            <person name="Hughes K."/>
            <person name="Justo A."/>
            <person name="Karasinski D."/>
            <person name="Kautmanova I."/>
            <person name="Kiss B."/>
            <person name="Kocsube S."/>
            <person name="Kotiranta H."/>
            <person name="LaButti K.M."/>
            <person name="Lechner B.E."/>
            <person name="Liimatainen K."/>
            <person name="Lipzen A."/>
            <person name="Lukacs Z."/>
            <person name="Mihaltcheva S."/>
            <person name="Morgado L.N."/>
            <person name="Niskanen T."/>
            <person name="Noordeloos M.E."/>
            <person name="Ohm R.A."/>
            <person name="Ortiz-Santana B."/>
            <person name="Ovrebo C."/>
            <person name="Racz N."/>
            <person name="Riley R."/>
            <person name="Savchenko A."/>
            <person name="Shiryaev A."/>
            <person name="Soop K."/>
            <person name="Spirin V."/>
            <person name="Szebenyi C."/>
            <person name="Tomsovsky M."/>
            <person name="Tulloss R.E."/>
            <person name="Uehling J."/>
            <person name="Grigoriev I.V."/>
            <person name="Vagvolgyi C."/>
            <person name="Papp T."/>
            <person name="Martin F.M."/>
            <person name="Miettinen O."/>
            <person name="Hibbett D.S."/>
            <person name="Nagy L.G."/>
        </authorList>
    </citation>
    <scope>NUCLEOTIDE SEQUENCE [LARGE SCALE GENOMIC DNA]</scope>
    <source>
        <strain evidence="5 6">CBS 309.79</strain>
    </source>
</reference>